<gene>
    <name evidence="1" type="ORF">METZ01_LOCUS468487</name>
</gene>
<evidence type="ECO:0000313" key="1">
    <source>
        <dbReference type="EMBL" id="SVE15633.1"/>
    </source>
</evidence>
<proteinExistence type="predicted"/>
<feature type="non-terminal residue" evidence="1">
    <location>
        <position position="136"/>
    </location>
</feature>
<protein>
    <submittedName>
        <fullName evidence="1">Uncharacterized protein</fullName>
    </submittedName>
</protein>
<dbReference type="EMBL" id="UINC01197909">
    <property type="protein sequence ID" value="SVE15633.1"/>
    <property type="molecule type" value="Genomic_DNA"/>
</dbReference>
<organism evidence="1">
    <name type="scientific">marine metagenome</name>
    <dbReference type="NCBI Taxonomy" id="408172"/>
    <lineage>
        <taxon>unclassified sequences</taxon>
        <taxon>metagenomes</taxon>
        <taxon>ecological metagenomes</taxon>
    </lineage>
</organism>
<dbReference type="AlphaFoldDB" id="A0A383B722"/>
<reference evidence="1" key="1">
    <citation type="submission" date="2018-05" db="EMBL/GenBank/DDBJ databases">
        <authorList>
            <person name="Lanie J.A."/>
            <person name="Ng W.-L."/>
            <person name="Kazmierczak K.M."/>
            <person name="Andrzejewski T.M."/>
            <person name="Davidsen T.M."/>
            <person name="Wayne K.J."/>
            <person name="Tettelin H."/>
            <person name="Glass J.I."/>
            <person name="Rusch D."/>
            <person name="Podicherti R."/>
            <person name="Tsui H.-C.T."/>
            <person name="Winkler M.E."/>
        </authorList>
    </citation>
    <scope>NUCLEOTIDE SEQUENCE</scope>
</reference>
<sequence>MSFNLRGFKPNNEPLPDEPDWLANGDRAEEARKAYISWEQNTPGANFRNDVWYWRPLWDFVCEVCDDILTKEDMEEGKSDSGHVISKTKAKKIAARLRKVDKDLEKHQIDHERRNNNLPDEECELCGGTGKRALNE</sequence>
<accession>A0A383B722</accession>
<name>A0A383B722_9ZZZZ</name>